<evidence type="ECO:0000256" key="7">
    <source>
        <dbReference type="PROSITE-ProRule" id="PRU00191"/>
    </source>
</evidence>
<dbReference type="SUPFAM" id="SSF56112">
    <property type="entry name" value="Protein kinase-like (PK-like)"/>
    <property type="match status" value="1"/>
</dbReference>
<evidence type="ECO:0000256" key="9">
    <source>
        <dbReference type="RuleBase" id="RU362096"/>
    </source>
</evidence>
<dbReference type="PROSITE" id="PS00107">
    <property type="entry name" value="PROTEIN_KINASE_ATP"/>
    <property type="match status" value="1"/>
</dbReference>
<dbReference type="PANTHER" id="PTHR24418">
    <property type="entry name" value="TYROSINE-PROTEIN KINASE"/>
    <property type="match status" value="1"/>
</dbReference>
<dbReference type="EMBL" id="UYYF01004502">
    <property type="protein sequence ID" value="VDN04826.1"/>
    <property type="molecule type" value="Genomic_DNA"/>
</dbReference>
<proteinExistence type="inferred from homology"/>
<evidence type="ECO:0000256" key="6">
    <source>
        <dbReference type="ARBA" id="ARBA00051245"/>
    </source>
</evidence>
<comment type="catalytic activity">
    <reaction evidence="6 9">
        <text>L-tyrosyl-[protein] + ATP = O-phospho-L-tyrosyl-[protein] + ADP + H(+)</text>
        <dbReference type="Rhea" id="RHEA:10596"/>
        <dbReference type="Rhea" id="RHEA-COMP:10136"/>
        <dbReference type="Rhea" id="RHEA-COMP:20101"/>
        <dbReference type="ChEBI" id="CHEBI:15378"/>
        <dbReference type="ChEBI" id="CHEBI:30616"/>
        <dbReference type="ChEBI" id="CHEBI:46858"/>
        <dbReference type="ChEBI" id="CHEBI:61978"/>
        <dbReference type="ChEBI" id="CHEBI:456216"/>
        <dbReference type="EC" id="2.7.10.2"/>
    </reaction>
</comment>
<protein>
    <recommendedName>
        <fullName evidence="9">Tyrosine-protein kinase</fullName>
        <ecNumber evidence="9">2.7.10.2</ecNumber>
    </recommendedName>
</protein>
<comment type="similarity">
    <text evidence="9">Belongs to the protein kinase superfamily. Tyr protein kinase family.</text>
</comment>
<evidence type="ECO:0000259" key="11">
    <source>
        <dbReference type="PROSITE" id="PS50001"/>
    </source>
</evidence>
<feature type="compositionally biased region" description="Polar residues" evidence="10">
    <location>
        <begin position="199"/>
        <end position="220"/>
    </location>
</feature>
<dbReference type="OrthoDB" id="339325at2759"/>
<evidence type="ECO:0000256" key="1">
    <source>
        <dbReference type="ARBA" id="ARBA00022679"/>
    </source>
</evidence>
<keyword evidence="4 8" id="KW-0067">ATP-binding</keyword>
<feature type="domain" description="SH2" evidence="11">
    <location>
        <begin position="227"/>
        <end position="321"/>
    </location>
</feature>
<dbReference type="Pfam" id="PF07714">
    <property type="entry name" value="PK_Tyr_Ser-Thr"/>
    <property type="match status" value="1"/>
</dbReference>
<dbReference type="InterPro" id="IPR000980">
    <property type="entry name" value="SH2"/>
</dbReference>
<gene>
    <name evidence="13" type="ORF">TCLT_LOCUS7377</name>
</gene>
<dbReference type="InterPro" id="IPR001245">
    <property type="entry name" value="Ser-Thr/Tyr_kinase_cat_dom"/>
</dbReference>
<organism evidence="15">
    <name type="scientific">Thelazia callipaeda</name>
    <name type="common">Oriental eyeworm</name>
    <name type="synonym">Parasitic nematode</name>
    <dbReference type="NCBI Taxonomy" id="103827"/>
    <lineage>
        <taxon>Eukaryota</taxon>
        <taxon>Metazoa</taxon>
        <taxon>Ecdysozoa</taxon>
        <taxon>Nematoda</taxon>
        <taxon>Chromadorea</taxon>
        <taxon>Rhabditida</taxon>
        <taxon>Spirurina</taxon>
        <taxon>Spiruromorpha</taxon>
        <taxon>Thelazioidea</taxon>
        <taxon>Thelaziidae</taxon>
        <taxon>Thelazia</taxon>
    </lineage>
</organism>
<evidence type="ECO:0000313" key="15">
    <source>
        <dbReference type="WBParaSite" id="TCLT_0000738801-mRNA-1"/>
    </source>
</evidence>
<keyword evidence="2 8" id="KW-0547">Nucleotide-binding</keyword>
<dbReference type="Gene3D" id="3.30.505.10">
    <property type="entry name" value="SH2 domain"/>
    <property type="match status" value="1"/>
</dbReference>
<dbReference type="PROSITE" id="PS50001">
    <property type="entry name" value="SH2"/>
    <property type="match status" value="1"/>
</dbReference>
<feature type="domain" description="Protein kinase" evidence="12">
    <location>
        <begin position="333"/>
        <end position="594"/>
    </location>
</feature>
<reference evidence="13 14" key="2">
    <citation type="submission" date="2018-11" db="EMBL/GenBank/DDBJ databases">
        <authorList>
            <consortium name="Pathogen Informatics"/>
        </authorList>
    </citation>
    <scope>NUCLEOTIDE SEQUENCE [LARGE SCALE GENOMIC DNA]</scope>
</reference>
<dbReference type="GO" id="GO:0004715">
    <property type="term" value="F:non-membrane spanning protein tyrosine kinase activity"/>
    <property type="evidence" value="ECO:0007669"/>
    <property type="project" value="UniProtKB-EC"/>
</dbReference>
<dbReference type="AlphaFoldDB" id="A0A0N5D390"/>
<dbReference type="PROSITE" id="PS50011">
    <property type="entry name" value="PROTEIN_KINASE_DOM"/>
    <property type="match status" value="1"/>
</dbReference>
<name>A0A0N5D390_THECL</name>
<evidence type="ECO:0000256" key="3">
    <source>
        <dbReference type="ARBA" id="ARBA00022777"/>
    </source>
</evidence>
<evidence type="ECO:0000256" key="5">
    <source>
        <dbReference type="ARBA" id="ARBA00023137"/>
    </source>
</evidence>
<dbReference type="InterPro" id="IPR008266">
    <property type="entry name" value="Tyr_kinase_AS"/>
</dbReference>
<dbReference type="STRING" id="103827.A0A0N5D390"/>
<feature type="binding site" evidence="8">
    <location>
        <position position="365"/>
    </location>
    <ligand>
        <name>ATP</name>
        <dbReference type="ChEBI" id="CHEBI:30616"/>
    </ligand>
</feature>
<dbReference type="EC" id="2.7.10.2" evidence="9"/>
<dbReference type="SMART" id="SM00252">
    <property type="entry name" value="SH2"/>
    <property type="match status" value="1"/>
</dbReference>
<evidence type="ECO:0000256" key="8">
    <source>
        <dbReference type="PROSITE-ProRule" id="PRU10141"/>
    </source>
</evidence>
<evidence type="ECO:0000313" key="14">
    <source>
        <dbReference type="Proteomes" id="UP000276776"/>
    </source>
</evidence>
<keyword evidence="5 9" id="KW-0829">Tyrosine-protein kinase</keyword>
<accession>A0A0N5D390</accession>
<keyword evidence="1 9" id="KW-0808">Transferase</keyword>
<dbReference type="InterPro" id="IPR036860">
    <property type="entry name" value="SH2_dom_sf"/>
</dbReference>
<dbReference type="InterPro" id="IPR050198">
    <property type="entry name" value="Non-receptor_tyrosine_kinases"/>
</dbReference>
<dbReference type="Proteomes" id="UP000276776">
    <property type="component" value="Unassembled WGS sequence"/>
</dbReference>
<reference evidence="15" key="1">
    <citation type="submission" date="2017-02" db="UniProtKB">
        <authorList>
            <consortium name="WormBaseParasite"/>
        </authorList>
    </citation>
    <scope>IDENTIFICATION</scope>
</reference>
<dbReference type="SUPFAM" id="SSF55550">
    <property type="entry name" value="SH2 domain"/>
    <property type="match status" value="1"/>
</dbReference>
<dbReference type="WBParaSite" id="TCLT_0000738801-mRNA-1">
    <property type="protein sequence ID" value="TCLT_0000738801-mRNA-1"/>
    <property type="gene ID" value="TCLT_0000738801"/>
</dbReference>
<feature type="compositionally biased region" description="Low complexity" evidence="10">
    <location>
        <begin position="170"/>
        <end position="191"/>
    </location>
</feature>
<dbReference type="InterPro" id="IPR020635">
    <property type="entry name" value="Tyr_kinase_cat_dom"/>
</dbReference>
<feature type="region of interest" description="Disordered" evidence="10">
    <location>
        <begin position="25"/>
        <end position="220"/>
    </location>
</feature>
<dbReference type="InterPro" id="IPR017441">
    <property type="entry name" value="Protein_kinase_ATP_BS"/>
</dbReference>
<keyword evidence="7" id="KW-0727">SH2 domain</keyword>
<evidence type="ECO:0000259" key="12">
    <source>
        <dbReference type="PROSITE" id="PS50011"/>
    </source>
</evidence>
<sequence>MYAMFRLHDIIHLLIQFQILSRKKEEDKLEVDESEKSAEVDEEPKLRMEAVNKLGQQSINEVPPIQPKGQVEEVANISGTDNSEKSSQRKSSKGEPDKLMPLQIMNQSTGQKSKSSTDKSTSQKSNKTSTKEQSEKSLSKEKSDKCPSPKATKTKVQESSRTGHSRQPTPKLESSKSVPSSPVPTAALPASKVTETKKVSLSSSSAKPTAPSNALSSSFTGDEEDDYFHGFLPREDANMLCVLDGDFLLRTTEITSGQDRKLCLTVAWRGKHHIILFYDKTKNRYGINPNRTFASITELVNFYAQNTFKVQGEHVLLKNPVVSQPWEVKHNQLQLLQKLGEGAFGEVICAKLALTPRFCVYAAVKVLKCDSMTKEKVSEAMSEVRMLRNLRHENIVRFYGVANKQEPLMIVMEFVKEGSLDSYLQKKGSTLQMPTKMLMISDGAEGLTYLHSLNIMHRDLAARNCLYNGEVVKLSDFGMSVNGPQYKMQPTDKAPVRWLAPEVFRTLTYMFCSDVWAFFIMVWEIVYNGAKPYTGWDQARVKTEVLRGSRMQVPPLLPPKLQELCRQAWNADCARRPTMHAVTTEIRKIVGEYVKLQIYNLKE</sequence>
<dbReference type="Pfam" id="PF00017">
    <property type="entry name" value="SH2"/>
    <property type="match status" value="1"/>
</dbReference>
<dbReference type="SMART" id="SM00219">
    <property type="entry name" value="TyrKc"/>
    <property type="match status" value="1"/>
</dbReference>
<dbReference type="CDD" id="cd00192">
    <property type="entry name" value="PTKc"/>
    <property type="match status" value="1"/>
</dbReference>
<dbReference type="Gene3D" id="1.10.510.10">
    <property type="entry name" value="Transferase(Phosphotransferase) domain 1"/>
    <property type="match status" value="1"/>
</dbReference>
<evidence type="ECO:0000256" key="2">
    <source>
        <dbReference type="ARBA" id="ARBA00022741"/>
    </source>
</evidence>
<evidence type="ECO:0000256" key="4">
    <source>
        <dbReference type="ARBA" id="ARBA00022840"/>
    </source>
</evidence>
<keyword evidence="14" id="KW-1185">Reference proteome</keyword>
<dbReference type="OMA" id="WNADCAR"/>
<feature type="compositionally biased region" description="Low complexity" evidence="10">
    <location>
        <begin position="107"/>
        <end position="128"/>
    </location>
</feature>
<feature type="compositionally biased region" description="Basic and acidic residues" evidence="10">
    <location>
        <begin position="82"/>
        <end position="98"/>
    </location>
</feature>
<dbReference type="InterPro" id="IPR035849">
    <property type="entry name" value="Fes/Fps/Fer_SH2"/>
</dbReference>
<dbReference type="PROSITE" id="PS00109">
    <property type="entry name" value="PROTEIN_KINASE_TYR"/>
    <property type="match status" value="1"/>
</dbReference>
<dbReference type="InterPro" id="IPR000719">
    <property type="entry name" value="Prot_kinase_dom"/>
</dbReference>
<evidence type="ECO:0000313" key="13">
    <source>
        <dbReference type="EMBL" id="VDN04826.1"/>
    </source>
</evidence>
<dbReference type="PRINTS" id="PR00109">
    <property type="entry name" value="TYRKINASE"/>
</dbReference>
<dbReference type="InterPro" id="IPR011009">
    <property type="entry name" value="Kinase-like_dom_sf"/>
</dbReference>
<evidence type="ECO:0000256" key="10">
    <source>
        <dbReference type="SAM" id="MobiDB-lite"/>
    </source>
</evidence>
<dbReference type="GO" id="GO:0005524">
    <property type="term" value="F:ATP binding"/>
    <property type="evidence" value="ECO:0007669"/>
    <property type="project" value="UniProtKB-UniRule"/>
</dbReference>
<dbReference type="CDD" id="cd10361">
    <property type="entry name" value="SH2_Fps_family"/>
    <property type="match status" value="1"/>
</dbReference>
<feature type="compositionally biased region" description="Polar residues" evidence="10">
    <location>
        <begin position="157"/>
        <end position="168"/>
    </location>
</feature>
<feature type="compositionally biased region" description="Basic and acidic residues" evidence="10">
    <location>
        <begin position="34"/>
        <end position="50"/>
    </location>
</feature>
<keyword evidence="3 9" id="KW-0418">Kinase</keyword>
<feature type="compositionally biased region" description="Basic and acidic residues" evidence="10">
    <location>
        <begin position="129"/>
        <end position="147"/>
    </location>
</feature>